<gene>
    <name evidence="3" type="ORF">SAMN03080594_101671</name>
</gene>
<name>A0A1M4ULM6_9FLAO</name>
<evidence type="ECO:0000259" key="2">
    <source>
        <dbReference type="Pfam" id="PF02470"/>
    </source>
</evidence>
<evidence type="ECO:0000313" key="3">
    <source>
        <dbReference type="EMBL" id="SHE57574.1"/>
    </source>
</evidence>
<dbReference type="InterPro" id="IPR003399">
    <property type="entry name" value="Mce/MlaD"/>
</dbReference>
<dbReference type="Pfam" id="PF02470">
    <property type="entry name" value="MlaD"/>
    <property type="match status" value="1"/>
</dbReference>
<dbReference type="AlphaFoldDB" id="A0A1M4ULM6"/>
<evidence type="ECO:0000313" key="4">
    <source>
        <dbReference type="Proteomes" id="UP000184406"/>
    </source>
</evidence>
<keyword evidence="1" id="KW-0472">Membrane</keyword>
<proteinExistence type="predicted"/>
<feature type="transmembrane region" description="Helical" evidence="1">
    <location>
        <begin position="12"/>
        <end position="30"/>
    </location>
</feature>
<organism evidence="3 4">
    <name type="scientific">Arenibacter palladensis</name>
    <dbReference type="NCBI Taxonomy" id="237373"/>
    <lineage>
        <taxon>Bacteria</taxon>
        <taxon>Pseudomonadati</taxon>
        <taxon>Bacteroidota</taxon>
        <taxon>Flavobacteriia</taxon>
        <taxon>Flavobacteriales</taxon>
        <taxon>Flavobacteriaceae</taxon>
        <taxon>Arenibacter</taxon>
    </lineage>
</organism>
<dbReference type="PANTHER" id="PTHR33371">
    <property type="entry name" value="INTERMEMBRANE PHOSPHOLIPID TRANSPORT SYSTEM BINDING PROTEIN MLAD-RELATED"/>
    <property type="match status" value="1"/>
</dbReference>
<dbReference type="RefSeq" id="WP_072860835.1">
    <property type="nucleotide sequence ID" value="NZ_FQUX01000001.1"/>
</dbReference>
<accession>A0A1M4ULM6</accession>
<keyword evidence="1" id="KW-1133">Transmembrane helix</keyword>
<keyword evidence="4" id="KW-1185">Reference proteome</keyword>
<dbReference type="InterPro" id="IPR052336">
    <property type="entry name" value="MlaD_Phospholipid_Transporter"/>
</dbReference>
<sequence length="329" mass="36283">MAKTKLENLKLGIFVVLGTALLVIATYLIGNRQNMFGKTIPITAIFKNANGLQNGNNVRFSGINVGTVNKIEMINDTTIRVHMIIEEKMQNHIKKDAVATIGSDGLVGSMLINIVPGEGKATHIGPGDELQSFSRVATQDMLNTLNQTNENAALLTEDLLKVTRSLTQGKGTFGRLLNDSLMANELHQTITNLKHTSNEANIMIAEINQIVKQLDFDNSTAGVLLKDSITGDKMKNVISHLENSSLEIEKMTKDINSVIGDIKTGKGAINYLATDTVLVGQLETSMENVTEGVKNFNEVTEALKHNFLTRRYFKKKEKEQKKELEKNNE</sequence>
<dbReference type="EMBL" id="FQUX01000001">
    <property type="protein sequence ID" value="SHE57574.1"/>
    <property type="molecule type" value="Genomic_DNA"/>
</dbReference>
<dbReference type="OrthoDB" id="9771725at2"/>
<evidence type="ECO:0000256" key="1">
    <source>
        <dbReference type="SAM" id="Phobius"/>
    </source>
</evidence>
<feature type="domain" description="Mce/MlaD" evidence="2">
    <location>
        <begin position="39"/>
        <end position="117"/>
    </location>
</feature>
<dbReference type="Proteomes" id="UP000184406">
    <property type="component" value="Unassembled WGS sequence"/>
</dbReference>
<reference evidence="4" key="1">
    <citation type="submission" date="2016-11" db="EMBL/GenBank/DDBJ databases">
        <authorList>
            <person name="Varghese N."/>
            <person name="Submissions S."/>
        </authorList>
    </citation>
    <scope>NUCLEOTIDE SEQUENCE [LARGE SCALE GENOMIC DNA]</scope>
    <source>
        <strain evidence="4">DSM 17539</strain>
    </source>
</reference>
<keyword evidence="1" id="KW-0812">Transmembrane</keyword>
<protein>
    <submittedName>
        <fullName evidence="3">Phospholipid/cholesterol/gamma-HCH transport system substrate-binding protein</fullName>
    </submittedName>
</protein>
<dbReference type="PANTHER" id="PTHR33371:SF4">
    <property type="entry name" value="INTERMEMBRANE PHOSPHOLIPID TRANSPORT SYSTEM BINDING PROTEIN MLAD"/>
    <property type="match status" value="1"/>
</dbReference>